<dbReference type="GeneID" id="54554604"/>
<dbReference type="EMBL" id="ML986486">
    <property type="protein sequence ID" value="KAF2279363.1"/>
    <property type="molecule type" value="Genomic_DNA"/>
</dbReference>
<feature type="chain" id="PRO_5025476282" description="Ubiquitin 3 binding protein But2 C-terminal domain-containing protein" evidence="1">
    <location>
        <begin position="17"/>
        <end position="211"/>
    </location>
</feature>
<evidence type="ECO:0008006" key="4">
    <source>
        <dbReference type="Google" id="ProtNLM"/>
    </source>
</evidence>
<dbReference type="AlphaFoldDB" id="A0A6A6JTC1"/>
<proteinExistence type="predicted"/>
<evidence type="ECO:0000313" key="2">
    <source>
        <dbReference type="EMBL" id="KAF2279363.1"/>
    </source>
</evidence>
<keyword evidence="3" id="KW-1185">Reference proteome</keyword>
<gene>
    <name evidence="2" type="ORF">EI97DRAFT_464648</name>
</gene>
<dbReference type="Proteomes" id="UP000800097">
    <property type="component" value="Unassembled WGS sequence"/>
</dbReference>
<accession>A0A6A6JTC1</accession>
<keyword evidence="1" id="KW-0732">Signal</keyword>
<dbReference type="RefSeq" id="XP_033656902.1">
    <property type="nucleotide sequence ID" value="XM_033801429.1"/>
</dbReference>
<evidence type="ECO:0000256" key="1">
    <source>
        <dbReference type="SAM" id="SignalP"/>
    </source>
</evidence>
<protein>
    <recommendedName>
        <fullName evidence="4">Ubiquitin 3 binding protein But2 C-terminal domain-containing protein</fullName>
    </recommendedName>
</protein>
<evidence type="ECO:0000313" key="3">
    <source>
        <dbReference type="Proteomes" id="UP000800097"/>
    </source>
</evidence>
<reference evidence="2" key="1">
    <citation type="journal article" date="2020" name="Stud. Mycol.">
        <title>101 Dothideomycetes genomes: a test case for predicting lifestyles and emergence of pathogens.</title>
        <authorList>
            <person name="Haridas S."/>
            <person name="Albert R."/>
            <person name="Binder M."/>
            <person name="Bloem J."/>
            <person name="Labutti K."/>
            <person name="Salamov A."/>
            <person name="Andreopoulos B."/>
            <person name="Baker S."/>
            <person name="Barry K."/>
            <person name="Bills G."/>
            <person name="Bluhm B."/>
            <person name="Cannon C."/>
            <person name="Castanera R."/>
            <person name="Culley D."/>
            <person name="Daum C."/>
            <person name="Ezra D."/>
            <person name="Gonzalez J."/>
            <person name="Henrissat B."/>
            <person name="Kuo A."/>
            <person name="Liang C."/>
            <person name="Lipzen A."/>
            <person name="Lutzoni F."/>
            <person name="Magnuson J."/>
            <person name="Mondo S."/>
            <person name="Nolan M."/>
            <person name="Ohm R."/>
            <person name="Pangilinan J."/>
            <person name="Park H.-J."/>
            <person name="Ramirez L."/>
            <person name="Alfaro M."/>
            <person name="Sun H."/>
            <person name="Tritt A."/>
            <person name="Yoshinaga Y."/>
            <person name="Zwiers L.-H."/>
            <person name="Turgeon B."/>
            <person name="Goodwin S."/>
            <person name="Spatafora J."/>
            <person name="Crous P."/>
            <person name="Grigoriev I."/>
        </authorList>
    </citation>
    <scope>NUCLEOTIDE SEQUENCE</scope>
    <source>
        <strain evidence="2">CBS 379.55</strain>
    </source>
</reference>
<name>A0A6A6JTC1_WESOR</name>
<sequence>MKTTILLSIFTAVAVALPALSTKEPSLSNSIIARAPKEAQARISNVKLSGNGCSFPDPENTLPILTNDPSKDYHNFTLAFYKNTMVAKSTPEKSTKVECRAALDLHLHEDWKVTINKRWVARGTTDGLNGNLINAVSIGDKKSLVRVRLSPGGPKKGDFGMSAGGNEGVTGYGGTSPLAVTIDVSLEIFASQSGALNLEAVDNFFEYSKKD</sequence>
<feature type="signal peptide" evidence="1">
    <location>
        <begin position="1"/>
        <end position="16"/>
    </location>
</feature>
<organism evidence="2 3">
    <name type="scientific">Westerdykella ornata</name>
    <dbReference type="NCBI Taxonomy" id="318751"/>
    <lineage>
        <taxon>Eukaryota</taxon>
        <taxon>Fungi</taxon>
        <taxon>Dikarya</taxon>
        <taxon>Ascomycota</taxon>
        <taxon>Pezizomycotina</taxon>
        <taxon>Dothideomycetes</taxon>
        <taxon>Pleosporomycetidae</taxon>
        <taxon>Pleosporales</taxon>
        <taxon>Sporormiaceae</taxon>
        <taxon>Westerdykella</taxon>
    </lineage>
</organism>